<dbReference type="PROSITE" id="PS00217">
    <property type="entry name" value="SUGAR_TRANSPORT_2"/>
    <property type="match status" value="1"/>
</dbReference>
<evidence type="ECO:0000256" key="6">
    <source>
        <dbReference type="ARBA" id="ARBA00023136"/>
    </source>
</evidence>
<feature type="transmembrane region" description="Helical" evidence="8">
    <location>
        <begin position="329"/>
        <end position="351"/>
    </location>
</feature>
<dbReference type="PROSITE" id="PS50850">
    <property type="entry name" value="MFS"/>
    <property type="match status" value="1"/>
</dbReference>
<dbReference type="EMBL" id="CBTN010000006">
    <property type="protein sequence ID" value="CDH50335.1"/>
    <property type="molecule type" value="Genomic_DNA"/>
</dbReference>
<feature type="transmembrane region" description="Helical" evidence="8">
    <location>
        <begin position="188"/>
        <end position="210"/>
    </location>
</feature>
<dbReference type="SUPFAM" id="SSF103473">
    <property type="entry name" value="MFS general substrate transporter"/>
    <property type="match status" value="1"/>
</dbReference>
<feature type="transmembrane region" description="Helical" evidence="8">
    <location>
        <begin position="452"/>
        <end position="470"/>
    </location>
</feature>
<feature type="transmembrane region" description="Helical" evidence="8">
    <location>
        <begin position="127"/>
        <end position="148"/>
    </location>
</feature>
<evidence type="ECO:0000259" key="9">
    <source>
        <dbReference type="PROSITE" id="PS50850"/>
    </source>
</evidence>
<dbReference type="InterPro" id="IPR005829">
    <property type="entry name" value="Sugar_transporter_CS"/>
</dbReference>
<organism evidence="10 11">
    <name type="scientific">Lichtheimia corymbifera JMRC:FSU:9682</name>
    <dbReference type="NCBI Taxonomy" id="1263082"/>
    <lineage>
        <taxon>Eukaryota</taxon>
        <taxon>Fungi</taxon>
        <taxon>Fungi incertae sedis</taxon>
        <taxon>Mucoromycota</taxon>
        <taxon>Mucoromycotina</taxon>
        <taxon>Mucoromycetes</taxon>
        <taxon>Mucorales</taxon>
        <taxon>Lichtheimiaceae</taxon>
        <taxon>Lichtheimia</taxon>
    </lineage>
</organism>
<sequence length="498" mass="53960">MGFSLNISDLRFYVVFCVFVSCLGALNNGVNTSSLNIPGDYVKSCPGVPEGEVTYYPGSSLPECIPMSDWIWGVATGMFAVGGLLGALMAGPMAERFGRRDSMLIMNVSFFIGAILISVATSSAQFAIGRIFVGIGSGFMTVVISMYIAEISPPQYRGALGCVLQLLMTIGIFLIEAIGLGLRSSVGWRIVVMLTVAPTALQVVLLPFCARSPRWLISKNRIDEARAEMLRLRNGDIEAEFSDMILGLSSGGNKDDEKKTQDSAGFKEEGSVVYQSEESLSFFQVCRIPTLLVLTLKMMVIHAASQLTGINAIMYYSTSIFATSFGSDAPYVTVGVAALNIVMTIIGLGLVDRLGRKILLSGSSAGMCLFGMIMTIALHFEVSALQVVCVMLFVSSFAVGLGTIPFLITAEVYPTYAVGAASSSALVINWLCNFIIGLIFPTLQSAMHEYVFLIFMGIAFVVTLFIIFFVPETKRKSIEDIGRELGWYDLNIQEILRK</sequence>
<feature type="transmembrane region" description="Helical" evidence="8">
    <location>
        <begin position="291"/>
        <end position="317"/>
    </location>
</feature>
<dbReference type="NCBIfam" id="TIGR00879">
    <property type="entry name" value="SP"/>
    <property type="match status" value="1"/>
</dbReference>
<dbReference type="InterPro" id="IPR005828">
    <property type="entry name" value="MFS_sugar_transport-like"/>
</dbReference>
<accession>A0A068RKT1</accession>
<dbReference type="GO" id="GO:0015149">
    <property type="term" value="F:hexose transmembrane transporter activity"/>
    <property type="evidence" value="ECO:0007669"/>
    <property type="project" value="TreeGrafter"/>
</dbReference>
<evidence type="ECO:0000256" key="5">
    <source>
        <dbReference type="ARBA" id="ARBA00022989"/>
    </source>
</evidence>
<feature type="transmembrane region" description="Helical" evidence="8">
    <location>
        <begin position="12"/>
        <end position="30"/>
    </location>
</feature>
<dbReference type="STRING" id="1263082.A0A068RKT1"/>
<dbReference type="InterPro" id="IPR020846">
    <property type="entry name" value="MFS_dom"/>
</dbReference>
<dbReference type="Gene3D" id="1.20.1250.20">
    <property type="entry name" value="MFS general substrate transporter like domains"/>
    <property type="match status" value="1"/>
</dbReference>
<feature type="transmembrane region" description="Helical" evidence="8">
    <location>
        <begin position="384"/>
        <end position="408"/>
    </location>
</feature>
<dbReference type="InterPro" id="IPR036259">
    <property type="entry name" value="MFS_trans_sf"/>
</dbReference>
<keyword evidence="11" id="KW-1185">Reference proteome</keyword>
<dbReference type="PANTHER" id="PTHR23503:SF8">
    <property type="entry name" value="FACILITATED GLUCOSE TRANSPORTER PROTEIN 1"/>
    <property type="match status" value="1"/>
</dbReference>
<dbReference type="InterPro" id="IPR045263">
    <property type="entry name" value="GLUT"/>
</dbReference>
<dbReference type="InterPro" id="IPR003663">
    <property type="entry name" value="Sugar/inositol_transpt"/>
</dbReference>
<evidence type="ECO:0000256" key="8">
    <source>
        <dbReference type="SAM" id="Phobius"/>
    </source>
</evidence>
<evidence type="ECO:0000256" key="7">
    <source>
        <dbReference type="RuleBase" id="RU003346"/>
    </source>
</evidence>
<dbReference type="PANTHER" id="PTHR23503">
    <property type="entry name" value="SOLUTE CARRIER FAMILY 2"/>
    <property type="match status" value="1"/>
</dbReference>
<comment type="subcellular location">
    <subcellularLocation>
        <location evidence="1">Membrane</location>
        <topology evidence="1">Multi-pass membrane protein</topology>
    </subcellularLocation>
</comment>
<proteinExistence type="inferred from homology"/>
<feature type="transmembrane region" description="Helical" evidence="8">
    <location>
        <begin position="358"/>
        <end position="378"/>
    </location>
</feature>
<dbReference type="VEuPathDB" id="FungiDB:LCOR_02049.1"/>
<keyword evidence="4 8" id="KW-0812">Transmembrane</keyword>
<dbReference type="GO" id="GO:0016020">
    <property type="term" value="C:membrane"/>
    <property type="evidence" value="ECO:0007669"/>
    <property type="project" value="UniProtKB-SubCell"/>
</dbReference>
<comment type="similarity">
    <text evidence="2 7">Belongs to the major facilitator superfamily. Sugar transporter (TC 2.A.1.1) family.</text>
</comment>
<evidence type="ECO:0000313" key="11">
    <source>
        <dbReference type="Proteomes" id="UP000027586"/>
    </source>
</evidence>
<name>A0A068RKT1_9FUNG</name>
<keyword evidence="6 8" id="KW-0472">Membrane</keyword>
<evidence type="ECO:0000313" key="10">
    <source>
        <dbReference type="EMBL" id="CDH50335.1"/>
    </source>
</evidence>
<feature type="transmembrane region" description="Helical" evidence="8">
    <location>
        <begin position="160"/>
        <end position="182"/>
    </location>
</feature>
<keyword evidence="3 7" id="KW-0813">Transport</keyword>
<evidence type="ECO:0000256" key="3">
    <source>
        <dbReference type="ARBA" id="ARBA00022448"/>
    </source>
</evidence>
<evidence type="ECO:0000256" key="4">
    <source>
        <dbReference type="ARBA" id="ARBA00022692"/>
    </source>
</evidence>
<dbReference type="Pfam" id="PF00083">
    <property type="entry name" value="Sugar_tr"/>
    <property type="match status" value="1"/>
</dbReference>
<keyword evidence="10" id="KW-0762">Sugar transport</keyword>
<feature type="transmembrane region" description="Helical" evidence="8">
    <location>
        <begin position="70"/>
        <end position="91"/>
    </location>
</feature>
<evidence type="ECO:0000256" key="2">
    <source>
        <dbReference type="ARBA" id="ARBA00010992"/>
    </source>
</evidence>
<dbReference type="OrthoDB" id="4540492at2759"/>
<dbReference type="AlphaFoldDB" id="A0A068RKT1"/>
<dbReference type="PRINTS" id="PR00171">
    <property type="entry name" value="SUGRTRNSPORT"/>
</dbReference>
<evidence type="ECO:0000256" key="1">
    <source>
        <dbReference type="ARBA" id="ARBA00004141"/>
    </source>
</evidence>
<comment type="caution">
    <text evidence="10">The sequence shown here is derived from an EMBL/GenBank/DDBJ whole genome shotgun (WGS) entry which is preliminary data.</text>
</comment>
<protein>
    <submittedName>
        <fullName evidence="10">Glucose transporter</fullName>
    </submittedName>
</protein>
<feature type="domain" description="Major facilitator superfamily (MFS) profile" evidence="9">
    <location>
        <begin position="17"/>
        <end position="474"/>
    </location>
</feature>
<reference evidence="10" key="1">
    <citation type="submission" date="2013-08" db="EMBL/GenBank/DDBJ databases">
        <title>Gene expansion shapes genome architecture in the human pathogen Lichtheimia corymbifera: an evolutionary genomics analysis in the ancient terrestrial Mucorales (Mucoromycotina).</title>
        <authorList>
            <person name="Schwartze V.U."/>
            <person name="Winter S."/>
            <person name="Shelest E."/>
            <person name="Marcet-Houben M."/>
            <person name="Horn F."/>
            <person name="Wehner S."/>
            <person name="Hoffmann K."/>
            <person name="Riege K."/>
            <person name="Sammeth M."/>
            <person name="Nowrousian M."/>
            <person name="Valiante V."/>
            <person name="Linde J."/>
            <person name="Jacobsen I.D."/>
            <person name="Marz M."/>
            <person name="Brakhage A.A."/>
            <person name="Gabaldon T."/>
            <person name="Bocker S."/>
            <person name="Voigt K."/>
        </authorList>
    </citation>
    <scope>NUCLEOTIDE SEQUENCE [LARGE SCALE GENOMIC DNA]</scope>
    <source>
        <strain evidence="10">FSU 9682</strain>
    </source>
</reference>
<gene>
    <name evidence="10" type="ORF">LCOR_02049.1</name>
</gene>
<keyword evidence="5 8" id="KW-1133">Transmembrane helix</keyword>
<dbReference type="Proteomes" id="UP000027586">
    <property type="component" value="Unassembled WGS sequence"/>
</dbReference>
<dbReference type="PROSITE" id="PS00216">
    <property type="entry name" value="SUGAR_TRANSPORT_1"/>
    <property type="match status" value="1"/>
</dbReference>
<feature type="transmembrane region" description="Helical" evidence="8">
    <location>
        <begin position="415"/>
        <end position="440"/>
    </location>
</feature>
<feature type="transmembrane region" description="Helical" evidence="8">
    <location>
        <begin position="103"/>
        <end position="121"/>
    </location>
</feature>